<gene>
    <name evidence="1" type="ORF">LIER_19936</name>
</gene>
<proteinExistence type="predicted"/>
<evidence type="ECO:0000313" key="2">
    <source>
        <dbReference type="Proteomes" id="UP001454036"/>
    </source>
</evidence>
<dbReference type="AlphaFoldDB" id="A0AAV3QNA1"/>
<protein>
    <submittedName>
        <fullName evidence="1">Uncharacterized protein</fullName>
    </submittedName>
</protein>
<dbReference type="Proteomes" id="UP001454036">
    <property type="component" value="Unassembled WGS sequence"/>
</dbReference>
<sequence length="78" mass="8684">MVGISALTYSDLVWMFSNSFYFPEYCYLVNCLSQVKENTETLDGFQALLSDPSRAPPESDMKDGPDGTAFMISSKVEP</sequence>
<accession>A0AAV3QNA1</accession>
<reference evidence="1 2" key="1">
    <citation type="submission" date="2024-01" db="EMBL/GenBank/DDBJ databases">
        <title>The complete chloroplast genome sequence of Lithospermum erythrorhizon: insights into the phylogenetic relationship among Boraginaceae species and the maternal lineages of purple gromwells.</title>
        <authorList>
            <person name="Okada T."/>
            <person name="Watanabe K."/>
        </authorList>
    </citation>
    <scope>NUCLEOTIDE SEQUENCE [LARGE SCALE GENOMIC DNA]</scope>
</reference>
<organism evidence="1 2">
    <name type="scientific">Lithospermum erythrorhizon</name>
    <name type="common">Purple gromwell</name>
    <name type="synonym">Lithospermum officinale var. erythrorhizon</name>
    <dbReference type="NCBI Taxonomy" id="34254"/>
    <lineage>
        <taxon>Eukaryota</taxon>
        <taxon>Viridiplantae</taxon>
        <taxon>Streptophyta</taxon>
        <taxon>Embryophyta</taxon>
        <taxon>Tracheophyta</taxon>
        <taxon>Spermatophyta</taxon>
        <taxon>Magnoliopsida</taxon>
        <taxon>eudicotyledons</taxon>
        <taxon>Gunneridae</taxon>
        <taxon>Pentapetalae</taxon>
        <taxon>asterids</taxon>
        <taxon>lamiids</taxon>
        <taxon>Boraginales</taxon>
        <taxon>Boraginaceae</taxon>
        <taxon>Boraginoideae</taxon>
        <taxon>Lithospermeae</taxon>
        <taxon>Lithospermum</taxon>
    </lineage>
</organism>
<name>A0AAV3QNA1_LITER</name>
<keyword evidence="2" id="KW-1185">Reference proteome</keyword>
<evidence type="ECO:0000313" key="1">
    <source>
        <dbReference type="EMBL" id="GAA0164255.1"/>
    </source>
</evidence>
<dbReference type="EMBL" id="BAABME010004991">
    <property type="protein sequence ID" value="GAA0164255.1"/>
    <property type="molecule type" value="Genomic_DNA"/>
</dbReference>
<comment type="caution">
    <text evidence="1">The sequence shown here is derived from an EMBL/GenBank/DDBJ whole genome shotgun (WGS) entry which is preliminary data.</text>
</comment>